<keyword evidence="1" id="KW-0808">Transferase</keyword>
<reference evidence="2 3" key="1">
    <citation type="submission" date="2024-03" db="EMBL/GenBank/DDBJ databases">
        <title>Novel species of the genus Variovorax.</title>
        <authorList>
            <person name="Liu Q."/>
            <person name="Xin Y.-H."/>
        </authorList>
    </citation>
    <scope>NUCLEOTIDE SEQUENCE [LARGE SCALE GENOMIC DNA]</scope>
    <source>
        <strain evidence="2 3">KACC 18899</strain>
    </source>
</reference>
<evidence type="ECO:0000313" key="2">
    <source>
        <dbReference type="EMBL" id="MEJ8810636.1"/>
    </source>
</evidence>
<dbReference type="PANTHER" id="PTHR48207:SF3">
    <property type="entry name" value="SUCCINATE--HYDROXYMETHYLGLUTARATE COA-TRANSFERASE"/>
    <property type="match status" value="1"/>
</dbReference>
<dbReference type="PANTHER" id="PTHR48207">
    <property type="entry name" value="SUCCINATE--HYDROXYMETHYLGLUTARATE COA-TRANSFERASE"/>
    <property type="match status" value="1"/>
</dbReference>
<dbReference type="SUPFAM" id="SSF89796">
    <property type="entry name" value="CoA-transferase family III (CaiB/BaiF)"/>
    <property type="match status" value="1"/>
</dbReference>
<dbReference type="Proteomes" id="UP001365846">
    <property type="component" value="Unassembled WGS sequence"/>
</dbReference>
<dbReference type="InterPro" id="IPR003673">
    <property type="entry name" value="CoA-Trfase_fam_III"/>
</dbReference>
<dbReference type="Gene3D" id="3.30.1540.10">
    <property type="entry name" value="formyl-coa transferase, domain 3"/>
    <property type="match status" value="1"/>
</dbReference>
<proteinExistence type="predicted"/>
<evidence type="ECO:0000256" key="1">
    <source>
        <dbReference type="ARBA" id="ARBA00022679"/>
    </source>
</evidence>
<dbReference type="InterPro" id="IPR044855">
    <property type="entry name" value="CoA-Trfase_III_dom3_sf"/>
</dbReference>
<accession>A0ABU8VAH4</accession>
<dbReference type="InterPro" id="IPR050483">
    <property type="entry name" value="CoA-transferase_III_domain"/>
</dbReference>
<dbReference type="RefSeq" id="WP_340355951.1">
    <property type="nucleotide sequence ID" value="NZ_JBBKZU010000002.1"/>
</dbReference>
<dbReference type="InterPro" id="IPR023606">
    <property type="entry name" value="CoA-Trfase_III_dom_1_sf"/>
</dbReference>
<gene>
    <name evidence="2" type="ORF">WKW77_06120</name>
</gene>
<comment type="caution">
    <text evidence="2">The sequence shown here is derived from an EMBL/GenBank/DDBJ whole genome shotgun (WGS) entry which is preliminary data.</text>
</comment>
<protein>
    <submittedName>
        <fullName evidence="2">CaiB/BaiF CoA-transferase family protein</fullName>
    </submittedName>
</protein>
<dbReference type="Pfam" id="PF02515">
    <property type="entry name" value="CoA_transf_3"/>
    <property type="match status" value="1"/>
</dbReference>
<dbReference type="EMBL" id="JBBKZU010000002">
    <property type="protein sequence ID" value="MEJ8810636.1"/>
    <property type="molecule type" value="Genomic_DNA"/>
</dbReference>
<evidence type="ECO:0000313" key="3">
    <source>
        <dbReference type="Proteomes" id="UP001365846"/>
    </source>
</evidence>
<dbReference type="Gene3D" id="3.40.50.10540">
    <property type="entry name" value="Crotonobetainyl-coa:carnitine coa-transferase, domain 1"/>
    <property type="match status" value="1"/>
</dbReference>
<keyword evidence="3" id="KW-1185">Reference proteome</keyword>
<sequence length="396" mass="42756">MQPLKGITVVTLEHAIAAPFATRQLADLGARVIKIERPGSGDFARGYDERVRGLASHFVWTNRSKESLTLDVKHPEAAAILERLVMEKADVVVQNLAPGAATRLGLGYDKLSAAKPGLIVCDISGYGDDLHNPGPYRDKKAYDLLIQSEAGFVSVTGTPEEPCKAGPSIADIAAGMYAYSSILAALLQRGQTGKGQRIDISMLESLAEWTSYPLYYAFEGAEPPPRTGASHATIYPYGPFPAGDGTTVMLGLQNEREWVSFCEKVLQQPDLAKDPRFTANFKRVAERTALRQIIVDAFEPLTGAQVVERLERAQIANAQVNTMRDVWAHPQLKARGRWTEVGTAVGPVPAMLPPGTWDTGPRMDPVPALGEHTDAILAELGWGPTEIAGLHAAKAV</sequence>
<name>A0ABU8VAH4_9BURK</name>
<organism evidence="2 3">
    <name type="scientific">Variovorax ureilyticus</name>
    <dbReference type="NCBI Taxonomy" id="1836198"/>
    <lineage>
        <taxon>Bacteria</taxon>
        <taxon>Pseudomonadati</taxon>
        <taxon>Pseudomonadota</taxon>
        <taxon>Betaproteobacteria</taxon>
        <taxon>Burkholderiales</taxon>
        <taxon>Comamonadaceae</taxon>
        <taxon>Variovorax</taxon>
    </lineage>
</organism>